<proteinExistence type="predicted"/>
<sequence>MNDSDRGPEETGRCLATLYLDIDGVVSPVPDHRHATSYRFQPLLWPDRRGLTIGLRPTEDEREISVPWSPSLITALDELREEFRLRLVWATSWLSGFPRDGIRVLTDEIDGLRGGVEPEWPDVDDEDDEELDEDAPPPFRPHPKLLLVLADQEAIGGMPFIWIDDDGRPNYSDIGTDRGGIFGNVKRRTRGTPSLLIAPNRHRGITPAHINGIREWLARLPAS</sequence>
<dbReference type="Proteomes" id="UP001501079">
    <property type="component" value="Unassembled WGS sequence"/>
</dbReference>
<accession>A0ABP7ZQJ8</accession>
<evidence type="ECO:0000313" key="2">
    <source>
        <dbReference type="EMBL" id="GAA4168009.1"/>
    </source>
</evidence>
<protein>
    <submittedName>
        <fullName evidence="2">Uncharacterized protein</fullName>
    </submittedName>
</protein>
<comment type="caution">
    <text evidence="2">The sequence shown here is derived from an EMBL/GenBank/DDBJ whole genome shotgun (WGS) entry which is preliminary data.</text>
</comment>
<keyword evidence="3" id="KW-1185">Reference proteome</keyword>
<organism evidence="2 3">
    <name type="scientific">Gryllotalpicola koreensis</name>
    <dbReference type="NCBI Taxonomy" id="993086"/>
    <lineage>
        <taxon>Bacteria</taxon>
        <taxon>Bacillati</taxon>
        <taxon>Actinomycetota</taxon>
        <taxon>Actinomycetes</taxon>
        <taxon>Micrococcales</taxon>
        <taxon>Microbacteriaceae</taxon>
        <taxon>Gryllotalpicola</taxon>
    </lineage>
</organism>
<evidence type="ECO:0000256" key="1">
    <source>
        <dbReference type="SAM" id="MobiDB-lite"/>
    </source>
</evidence>
<gene>
    <name evidence="2" type="ORF">GCM10022287_02500</name>
</gene>
<feature type="compositionally biased region" description="Acidic residues" evidence="1">
    <location>
        <begin position="119"/>
        <end position="135"/>
    </location>
</feature>
<reference evidence="3" key="1">
    <citation type="journal article" date="2019" name="Int. J. Syst. Evol. Microbiol.">
        <title>The Global Catalogue of Microorganisms (GCM) 10K type strain sequencing project: providing services to taxonomists for standard genome sequencing and annotation.</title>
        <authorList>
            <consortium name="The Broad Institute Genomics Platform"/>
            <consortium name="The Broad Institute Genome Sequencing Center for Infectious Disease"/>
            <person name="Wu L."/>
            <person name="Ma J."/>
        </authorList>
    </citation>
    <scope>NUCLEOTIDE SEQUENCE [LARGE SCALE GENOMIC DNA]</scope>
    <source>
        <strain evidence="3">JCM 17591</strain>
    </source>
</reference>
<dbReference type="Pfam" id="PF18143">
    <property type="entry name" value="HAD_SAK_2"/>
    <property type="match status" value="1"/>
</dbReference>
<name>A0ABP7ZQJ8_9MICO</name>
<dbReference type="EMBL" id="BAABBW010000001">
    <property type="protein sequence ID" value="GAA4168009.1"/>
    <property type="molecule type" value="Genomic_DNA"/>
</dbReference>
<dbReference type="RefSeq" id="WP_344751453.1">
    <property type="nucleotide sequence ID" value="NZ_BAABBW010000001.1"/>
</dbReference>
<feature type="region of interest" description="Disordered" evidence="1">
    <location>
        <begin position="115"/>
        <end position="137"/>
    </location>
</feature>
<evidence type="ECO:0000313" key="3">
    <source>
        <dbReference type="Proteomes" id="UP001501079"/>
    </source>
</evidence>